<keyword evidence="2 4" id="KW-0479">Metal-binding</keyword>
<evidence type="ECO:0000256" key="3">
    <source>
        <dbReference type="ARBA" id="ARBA00023004"/>
    </source>
</evidence>
<evidence type="ECO:0000259" key="6">
    <source>
        <dbReference type="PROSITE" id="PS51007"/>
    </source>
</evidence>
<dbReference type="OrthoDB" id="8561258at2"/>
<evidence type="ECO:0000313" key="7">
    <source>
        <dbReference type="EMBL" id="BAV34421.1"/>
    </source>
</evidence>
<proteinExistence type="predicted"/>
<name>A0A1B4XHY7_9GAMM</name>
<accession>A0A1B4XHY7</accession>
<keyword evidence="1 4" id="KW-0349">Heme</keyword>
<feature type="chain" id="PRO_5008572572" description="Cytochrome c domain-containing protein" evidence="5">
    <location>
        <begin position="25"/>
        <end position="132"/>
    </location>
</feature>
<feature type="signal peptide" evidence="5">
    <location>
        <begin position="1"/>
        <end position="24"/>
    </location>
</feature>
<keyword evidence="3 4" id="KW-0408">Iron</keyword>
<evidence type="ECO:0000256" key="1">
    <source>
        <dbReference type="ARBA" id="ARBA00022617"/>
    </source>
</evidence>
<dbReference type="AlphaFoldDB" id="A0A1B4XHY7"/>
<evidence type="ECO:0000256" key="4">
    <source>
        <dbReference type="PROSITE-ProRule" id="PRU00433"/>
    </source>
</evidence>
<dbReference type="KEGG" id="slim:SCL_2132"/>
<protein>
    <recommendedName>
        <fullName evidence="6">Cytochrome c domain-containing protein</fullName>
    </recommendedName>
</protein>
<dbReference type="GO" id="GO:0046872">
    <property type="term" value="F:metal ion binding"/>
    <property type="evidence" value="ECO:0007669"/>
    <property type="project" value="UniProtKB-KW"/>
</dbReference>
<dbReference type="InterPro" id="IPR009056">
    <property type="entry name" value="Cyt_c-like_dom"/>
</dbReference>
<dbReference type="SUPFAM" id="SSF46626">
    <property type="entry name" value="Cytochrome c"/>
    <property type="match status" value="1"/>
</dbReference>
<dbReference type="Gene3D" id="1.10.760.10">
    <property type="entry name" value="Cytochrome c-like domain"/>
    <property type="match status" value="1"/>
</dbReference>
<dbReference type="GO" id="GO:0020037">
    <property type="term" value="F:heme binding"/>
    <property type="evidence" value="ECO:0007669"/>
    <property type="project" value="InterPro"/>
</dbReference>
<evidence type="ECO:0000313" key="8">
    <source>
        <dbReference type="Proteomes" id="UP000243180"/>
    </source>
</evidence>
<evidence type="ECO:0000256" key="5">
    <source>
        <dbReference type="SAM" id="SignalP"/>
    </source>
</evidence>
<reference evidence="7 8" key="1">
    <citation type="submission" date="2015-05" db="EMBL/GenBank/DDBJ databases">
        <title>Complete genome sequence of a sulfur-oxidizing gammaproteobacterium strain HA5.</title>
        <authorList>
            <person name="Miura A."/>
            <person name="Kojima H."/>
            <person name="Fukui M."/>
        </authorList>
    </citation>
    <scope>NUCLEOTIDE SEQUENCE [LARGE SCALE GENOMIC DNA]</scope>
    <source>
        <strain evidence="7 8">HA5</strain>
    </source>
</reference>
<keyword evidence="8" id="KW-1185">Reference proteome</keyword>
<organism evidence="7 8">
    <name type="scientific">Sulfuricaulis limicola</name>
    <dbReference type="NCBI Taxonomy" id="1620215"/>
    <lineage>
        <taxon>Bacteria</taxon>
        <taxon>Pseudomonadati</taxon>
        <taxon>Pseudomonadota</taxon>
        <taxon>Gammaproteobacteria</taxon>
        <taxon>Acidiferrobacterales</taxon>
        <taxon>Acidiferrobacteraceae</taxon>
        <taxon>Sulfuricaulis</taxon>
    </lineage>
</organism>
<gene>
    <name evidence="7" type="ORF">SCL_2132</name>
</gene>
<sequence>MKLHKPLVSAVMLCVLGAPFAANAADGDWKRGRVYYRMVCTVCHTTPAGGGKAIAPTSKTKAEWAAYLQADKHNKGKDSVKYYISKEYRAKVKATNKAAEKYADVPDDELMNDIKAFVIKGAKDGDSPAGCS</sequence>
<dbReference type="RefSeq" id="WP_148665080.1">
    <property type="nucleotide sequence ID" value="NZ_AP014879.1"/>
</dbReference>
<dbReference type="InterPro" id="IPR036909">
    <property type="entry name" value="Cyt_c-like_dom_sf"/>
</dbReference>
<evidence type="ECO:0000256" key="2">
    <source>
        <dbReference type="ARBA" id="ARBA00022723"/>
    </source>
</evidence>
<feature type="domain" description="Cytochrome c" evidence="6">
    <location>
        <begin position="27"/>
        <end position="122"/>
    </location>
</feature>
<dbReference type="GO" id="GO:0009055">
    <property type="term" value="F:electron transfer activity"/>
    <property type="evidence" value="ECO:0007669"/>
    <property type="project" value="InterPro"/>
</dbReference>
<dbReference type="InParanoid" id="A0A1B4XHY7"/>
<dbReference type="PROSITE" id="PS51007">
    <property type="entry name" value="CYTC"/>
    <property type="match status" value="1"/>
</dbReference>
<dbReference type="EMBL" id="AP014879">
    <property type="protein sequence ID" value="BAV34421.1"/>
    <property type="molecule type" value="Genomic_DNA"/>
</dbReference>
<dbReference type="Proteomes" id="UP000243180">
    <property type="component" value="Chromosome"/>
</dbReference>
<keyword evidence="5" id="KW-0732">Signal</keyword>